<feature type="chain" id="PRO_5023036543" evidence="11">
    <location>
        <begin position="38"/>
        <end position="1213"/>
    </location>
</feature>
<evidence type="ECO:0000256" key="3">
    <source>
        <dbReference type="ARBA" id="ARBA00022729"/>
    </source>
</evidence>
<dbReference type="Gene3D" id="2.60.40.10">
    <property type="entry name" value="Immunoglobulins"/>
    <property type="match status" value="8"/>
</dbReference>
<feature type="region of interest" description="Disordered" evidence="9">
    <location>
        <begin position="1160"/>
        <end position="1213"/>
    </location>
</feature>
<evidence type="ECO:0000256" key="9">
    <source>
        <dbReference type="SAM" id="MobiDB-lite"/>
    </source>
</evidence>
<keyword evidence="15" id="KW-1185">Reference proteome</keyword>
<feature type="domain" description="Ig-like" evidence="12">
    <location>
        <begin position="343"/>
        <end position="439"/>
    </location>
</feature>
<reference evidence="14 15" key="1">
    <citation type="submission" date="2019-08" db="EMBL/GenBank/DDBJ databases">
        <authorList>
            <person name="Alioto T."/>
            <person name="Alioto T."/>
            <person name="Gomez Garrido J."/>
        </authorList>
    </citation>
    <scope>NUCLEOTIDE SEQUENCE [LARGE SCALE GENOMIC DNA]</scope>
</reference>
<dbReference type="Pfam" id="PF07679">
    <property type="entry name" value="I-set"/>
    <property type="match status" value="3"/>
</dbReference>
<dbReference type="Proteomes" id="UP000325440">
    <property type="component" value="Unassembled WGS sequence"/>
</dbReference>
<evidence type="ECO:0000256" key="10">
    <source>
        <dbReference type="SAM" id="Phobius"/>
    </source>
</evidence>
<evidence type="ECO:0000256" key="8">
    <source>
        <dbReference type="ARBA" id="ARBA00023319"/>
    </source>
</evidence>
<feature type="compositionally biased region" description="Gly residues" evidence="9">
    <location>
        <begin position="1203"/>
        <end position="1213"/>
    </location>
</feature>
<dbReference type="SMART" id="SM00408">
    <property type="entry name" value="IGc2"/>
    <property type="match status" value="5"/>
</dbReference>
<evidence type="ECO:0000256" key="1">
    <source>
        <dbReference type="ARBA" id="ARBA00004167"/>
    </source>
</evidence>
<dbReference type="GO" id="GO:0007399">
    <property type="term" value="P:nervous system development"/>
    <property type="evidence" value="ECO:0007669"/>
    <property type="project" value="UniProtKB-ARBA"/>
</dbReference>
<dbReference type="GO" id="GO:0098609">
    <property type="term" value="P:cell-cell adhesion"/>
    <property type="evidence" value="ECO:0007669"/>
    <property type="project" value="TreeGrafter"/>
</dbReference>
<feature type="domain" description="Ig-like" evidence="12">
    <location>
        <begin position="233"/>
        <end position="338"/>
    </location>
</feature>
<feature type="domain" description="Fibronectin type-III" evidence="13">
    <location>
        <begin position="776"/>
        <end position="871"/>
    </location>
</feature>
<feature type="region of interest" description="Disordered" evidence="9">
    <location>
        <begin position="145"/>
        <end position="178"/>
    </location>
</feature>
<evidence type="ECO:0000256" key="2">
    <source>
        <dbReference type="ARBA" id="ARBA00022692"/>
    </source>
</evidence>
<dbReference type="PANTHER" id="PTHR44170:SF60">
    <property type="entry name" value="ROUNDABOUT HOMOLOG 1"/>
    <property type="match status" value="1"/>
</dbReference>
<keyword evidence="4" id="KW-0677">Repeat</keyword>
<dbReference type="InterPro" id="IPR013098">
    <property type="entry name" value="Ig_I-set"/>
</dbReference>
<dbReference type="GO" id="GO:0009653">
    <property type="term" value="P:anatomical structure morphogenesis"/>
    <property type="evidence" value="ECO:0007669"/>
    <property type="project" value="UniProtKB-ARBA"/>
</dbReference>
<keyword evidence="8" id="KW-0393">Immunoglobulin domain</keyword>
<dbReference type="CDD" id="cd00063">
    <property type="entry name" value="FN3"/>
    <property type="match status" value="3"/>
</dbReference>
<evidence type="ECO:0000256" key="7">
    <source>
        <dbReference type="ARBA" id="ARBA00023157"/>
    </source>
</evidence>
<evidence type="ECO:0000259" key="13">
    <source>
        <dbReference type="PROSITE" id="PS50853"/>
    </source>
</evidence>
<evidence type="ECO:0000256" key="5">
    <source>
        <dbReference type="ARBA" id="ARBA00022989"/>
    </source>
</evidence>
<dbReference type="InterPro" id="IPR036116">
    <property type="entry name" value="FN3_sf"/>
</dbReference>
<dbReference type="FunFam" id="2.60.40.10:FF:000008">
    <property type="entry name" value="roundabout homolog 2 isoform X2"/>
    <property type="match status" value="1"/>
</dbReference>
<dbReference type="InterPro" id="IPR003598">
    <property type="entry name" value="Ig_sub2"/>
</dbReference>
<evidence type="ECO:0000259" key="12">
    <source>
        <dbReference type="PROSITE" id="PS50835"/>
    </source>
</evidence>
<evidence type="ECO:0000256" key="6">
    <source>
        <dbReference type="ARBA" id="ARBA00023136"/>
    </source>
</evidence>
<organism evidence="14 15">
    <name type="scientific">Cinara cedri</name>
    <dbReference type="NCBI Taxonomy" id="506608"/>
    <lineage>
        <taxon>Eukaryota</taxon>
        <taxon>Metazoa</taxon>
        <taxon>Ecdysozoa</taxon>
        <taxon>Arthropoda</taxon>
        <taxon>Hexapoda</taxon>
        <taxon>Insecta</taxon>
        <taxon>Pterygota</taxon>
        <taxon>Neoptera</taxon>
        <taxon>Paraneoptera</taxon>
        <taxon>Hemiptera</taxon>
        <taxon>Sternorrhyncha</taxon>
        <taxon>Aphidomorpha</taxon>
        <taxon>Aphidoidea</taxon>
        <taxon>Aphididae</taxon>
        <taxon>Lachninae</taxon>
        <taxon>Cinara</taxon>
    </lineage>
</organism>
<feature type="domain" description="Fibronectin type-III" evidence="13">
    <location>
        <begin position="674"/>
        <end position="771"/>
    </location>
</feature>
<keyword evidence="3 11" id="KW-0732">Signal</keyword>
<feature type="domain" description="Ig-like" evidence="12">
    <location>
        <begin position="41"/>
        <end position="135"/>
    </location>
</feature>
<feature type="domain" description="Ig-like" evidence="12">
    <location>
        <begin position="450"/>
        <end position="537"/>
    </location>
</feature>
<dbReference type="InterPro" id="IPR003599">
    <property type="entry name" value="Ig_sub"/>
</dbReference>
<dbReference type="FunFam" id="2.60.40.10:FF:000189">
    <property type="entry name" value="Neogenin isoform 3"/>
    <property type="match status" value="1"/>
</dbReference>
<dbReference type="SUPFAM" id="SSF48726">
    <property type="entry name" value="Immunoglobulin"/>
    <property type="match status" value="5"/>
</dbReference>
<dbReference type="GO" id="GO:0030154">
    <property type="term" value="P:cell differentiation"/>
    <property type="evidence" value="ECO:0007669"/>
    <property type="project" value="UniProtKB-ARBA"/>
</dbReference>
<keyword evidence="7" id="KW-1015">Disulfide bond</keyword>
<dbReference type="Pfam" id="PF00041">
    <property type="entry name" value="fn3"/>
    <property type="match status" value="2"/>
</dbReference>
<dbReference type="OrthoDB" id="428111at2759"/>
<protein>
    <submittedName>
        <fullName evidence="14">Fibronectin type III,Immunoglobulin subtype,Immunoglobulin-like domain,Immunoglobulin-like</fullName>
    </submittedName>
</protein>
<dbReference type="Pfam" id="PF13927">
    <property type="entry name" value="Ig_3"/>
    <property type="match status" value="2"/>
</dbReference>
<feature type="domain" description="Fibronectin type-III" evidence="13">
    <location>
        <begin position="560"/>
        <end position="654"/>
    </location>
</feature>
<keyword evidence="6 10" id="KW-0472">Membrane</keyword>
<keyword evidence="5 10" id="KW-1133">Transmembrane helix</keyword>
<dbReference type="SMART" id="SM00060">
    <property type="entry name" value="FN3"/>
    <property type="match status" value="3"/>
</dbReference>
<dbReference type="SMART" id="SM00409">
    <property type="entry name" value="IG"/>
    <property type="match status" value="5"/>
</dbReference>
<evidence type="ECO:0000313" key="14">
    <source>
        <dbReference type="EMBL" id="VVC43053.1"/>
    </source>
</evidence>
<proteinExistence type="predicted"/>
<dbReference type="PANTHER" id="PTHR44170">
    <property type="entry name" value="PROTEIN SIDEKICK"/>
    <property type="match status" value="1"/>
</dbReference>
<dbReference type="GO" id="GO:0016020">
    <property type="term" value="C:membrane"/>
    <property type="evidence" value="ECO:0007669"/>
    <property type="project" value="UniProtKB-SubCell"/>
</dbReference>
<dbReference type="AlphaFoldDB" id="A0A5E4NEC7"/>
<evidence type="ECO:0000256" key="4">
    <source>
        <dbReference type="ARBA" id="ARBA00022737"/>
    </source>
</evidence>
<name>A0A5E4NEC7_9HEMI</name>
<feature type="signal peptide" evidence="11">
    <location>
        <begin position="1"/>
        <end position="37"/>
    </location>
</feature>
<dbReference type="InterPro" id="IPR003961">
    <property type="entry name" value="FN3_dom"/>
</dbReference>
<dbReference type="FunFam" id="2.60.40.10:FF:000032">
    <property type="entry name" value="palladin isoform X1"/>
    <property type="match status" value="1"/>
</dbReference>
<gene>
    <name evidence="14" type="ORF">CINCED_3A018710</name>
</gene>
<dbReference type="PROSITE" id="PS50853">
    <property type="entry name" value="FN3"/>
    <property type="match status" value="3"/>
</dbReference>
<dbReference type="EMBL" id="CABPRJ010002367">
    <property type="protein sequence ID" value="VVC43053.1"/>
    <property type="molecule type" value="Genomic_DNA"/>
</dbReference>
<feature type="transmembrane region" description="Helical" evidence="10">
    <location>
        <begin position="895"/>
        <end position="917"/>
    </location>
</feature>
<feature type="compositionally biased region" description="Low complexity" evidence="9">
    <location>
        <begin position="1182"/>
        <end position="1192"/>
    </location>
</feature>
<comment type="subcellular location">
    <subcellularLocation>
        <location evidence="1">Membrane</location>
        <topology evidence="1">Single-pass membrane protein</topology>
    </subcellularLocation>
</comment>
<dbReference type="InterPro" id="IPR036179">
    <property type="entry name" value="Ig-like_dom_sf"/>
</dbReference>
<dbReference type="SUPFAM" id="SSF49265">
    <property type="entry name" value="Fibronectin type III"/>
    <property type="match status" value="2"/>
</dbReference>
<accession>A0A5E4NEC7</accession>
<dbReference type="PROSITE" id="PS50835">
    <property type="entry name" value="IG_LIKE"/>
    <property type="match status" value="5"/>
</dbReference>
<dbReference type="InterPro" id="IPR007110">
    <property type="entry name" value="Ig-like_dom"/>
</dbReference>
<evidence type="ECO:0000256" key="11">
    <source>
        <dbReference type="SAM" id="SignalP"/>
    </source>
</evidence>
<dbReference type="FunFam" id="2.60.40.10:FF:000612">
    <property type="entry name" value="palladin isoform X1"/>
    <property type="match status" value="1"/>
</dbReference>
<sequence>MRPRRIDGRRRAGATAAAAVAFCALAAVVFPPPGVSCGKAPRIVEHPTDTTVGIHEPVALNCKSEGDPQPETRWFKDDRPVNLDSSTRKALLPEGALLFLETTQGKRESDSGTYWCIASNMFGDAISHKVNLVVTYFRQEFRTQPKDANPASGDTVRLECDPPKGYPEPSVSWQKNGEPMPLDSKKRWYIEEPGNLVIRDVNSEDDGSYTCIASNLAGTRKSKPIMLITQMRPYMIQAPKDTITMAGSSVQLQCKIGGTPRPEVFWKKISNIGIAEHIRSYSHYRNEKLSGDRDTFEHVYITQDGSLRLDNVSPEDEGKYVCYAENHQGKVNAASSLTVLSLPLIAQRPADTHLSSGSNAIFECGVRGNPKPTIFWSLQNNDTVLFPSESWNEFHVVHTVDSVSTLIVNNVRKEQHNQLVVMCSAVNEAGSDEWRATLTVAAAAYEESLPPIIEYGPANQTLPYNSIGNLVCRAIGSPQPVITWYKDDLPLSTEITRINVTESGTLQIINLQKSDNGIYTCVASSINGKATWSAELKMESPKNPNVGFFRSPDPSTFPGAPSTPVIVNHTDTTVTLTWGRNGKIGSSPLLGYQVEMFAYSENVGWMTLVRRLHSTHFTQAFLKPGQSYLFLVRAENSHGLSPPSQLSNRITLPTEYHQNVPFMSIAKSTLFGGHIVDLIDIKTVSSTSIKLFWEILNGEFLEGFYLYYRSKNVTGHDTTFMKILPNATELSGAYVVTSLQPSMNYLFFLMPFYKHIKGRPSNSRTAKTLEDCPSRAPQHVESTAYNSSSVYLKWNAPPENSHNGIITSYQVVIQGGAGWDVLSNVTVGANTPTLLLTNLTSGVRYKVMIAAATKIGFGPYTEPIVLPTDYMGQINKVNDAVIDHEEIKEFVAEPWFILLLAGVATLTVILLAAILFVRYRQLGAKKSQLGDPMSTVNKLSYSSGFKTTLDASHRGQVASFLQSEHSVSNSERCLFIDANSCHKPNWMHHDIDSNEKDSSQQLLPEIADYAEVNPNTMSTFLKDREIMSSPAPYATTTLVSNSSARNMRRNSEDTAYASANVYRTHQNVYSESGYSCCSSNNDCQNCADDCESVRGVPVSVVLSSCGRKTFSEVSHHSSKNGSRFNNYPPYSSRQRALMRTTYSSNGYHYVDPAAMGPGNYGNSGYGHRECTPPDVVSPNSIQQQQQQQQQPQRSPCYNVETVVGGGGKNHQVS</sequence>
<evidence type="ECO:0000313" key="15">
    <source>
        <dbReference type="Proteomes" id="UP000325440"/>
    </source>
</evidence>
<dbReference type="InterPro" id="IPR013783">
    <property type="entry name" value="Ig-like_fold"/>
</dbReference>
<keyword evidence="2 10" id="KW-0812">Transmembrane</keyword>
<feature type="domain" description="Ig-like" evidence="12">
    <location>
        <begin position="139"/>
        <end position="226"/>
    </location>
</feature>